<evidence type="ECO:0000313" key="4">
    <source>
        <dbReference type="Proteomes" id="UP000708208"/>
    </source>
</evidence>
<feature type="domain" description="CRAL-TRIO" evidence="2">
    <location>
        <begin position="74"/>
        <end position="253"/>
    </location>
</feature>
<proteinExistence type="predicted"/>
<dbReference type="InterPro" id="IPR051064">
    <property type="entry name" value="SEC14/CRAL-TRIO_domain"/>
</dbReference>
<reference evidence="3" key="1">
    <citation type="submission" date="2021-06" db="EMBL/GenBank/DDBJ databases">
        <authorList>
            <person name="Hodson N. C."/>
            <person name="Mongue J. A."/>
            <person name="Jaron S. K."/>
        </authorList>
    </citation>
    <scope>NUCLEOTIDE SEQUENCE</scope>
</reference>
<dbReference type="Pfam" id="PF00650">
    <property type="entry name" value="CRAL_TRIO"/>
    <property type="match status" value="1"/>
</dbReference>
<name>A0A8J2J8K3_9HEXA</name>
<dbReference type="Proteomes" id="UP000708208">
    <property type="component" value="Unassembled WGS sequence"/>
</dbReference>
<sequence>MSLKCILIIGATFFLTSEVERVASKELLEGSGTRRYSEEFYNTIFEITPCCKIFKNFTLEDVKNWADDLSTWEAPAELLQKFPFYQAGYGVNNRPVWVFEFGKYDFKEQVSKGKERTAELARFMYQCALIMMEEGFRGRDISGTNKNITQGLGISDLDEYQFSQFTHRPTITALLETFKTYSNLLNPVFSKLLFINVGFDPNLLKAFGTPLFGPLAKKMEIFGRMNKWEPVLKKLVPDQSLPTWYGGSKDFKPVKVYG</sequence>
<dbReference type="PANTHER" id="PTHR23324">
    <property type="entry name" value="SEC14 RELATED PROTEIN"/>
    <property type="match status" value="1"/>
</dbReference>
<dbReference type="PANTHER" id="PTHR23324:SF83">
    <property type="entry name" value="SEC14-LIKE PROTEIN 2"/>
    <property type="match status" value="1"/>
</dbReference>
<keyword evidence="1" id="KW-0732">Signal</keyword>
<evidence type="ECO:0000259" key="2">
    <source>
        <dbReference type="PROSITE" id="PS50191"/>
    </source>
</evidence>
<accession>A0A8J2J8K3</accession>
<feature type="signal peptide" evidence="1">
    <location>
        <begin position="1"/>
        <end position="24"/>
    </location>
</feature>
<dbReference type="EMBL" id="CAJVCH010027067">
    <property type="protein sequence ID" value="CAG7701541.1"/>
    <property type="molecule type" value="Genomic_DNA"/>
</dbReference>
<dbReference type="PROSITE" id="PS50191">
    <property type="entry name" value="CRAL_TRIO"/>
    <property type="match status" value="1"/>
</dbReference>
<dbReference type="OrthoDB" id="1434354at2759"/>
<gene>
    <name evidence="3" type="ORF">AFUS01_LOCUS4344</name>
</gene>
<feature type="chain" id="PRO_5035262328" description="CRAL-TRIO domain-containing protein" evidence="1">
    <location>
        <begin position="25"/>
        <end position="258"/>
    </location>
</feature>
<dbReference type="InterPro" id="IPR001251">
    <property type="entry name" value="CRAL-TRIO_dom"/>
</dbReference>
<protein>
    <recommendedName>
        <fullName evidence="2">CRAL-TRIO domain-containing protein</fullName>
    </recommendedName>
</protein>
<dbReference type="GO" id="GO:0005737">
    <property type="term" value="C:cytoplasm"/>
    <property type="evidence" value="ECO:0007669"/>
    <property type="project" value="TreeGrafter"/>
</dbReference>
<comment type="caution">
    <text evidence="3">The sequence shown here is derived from an EMBL/GenBank/DDBJ whole genome shotgun (WGS) entry which is preliminary data.</text>
</comment>
<evidence type="ECO:0000313" key="3">
    <source>
        <dbReference type="EMBL" id="CAG7701541.1"/>
    </source>
</evidence>
<organism evidence="3 4">
    <name type="scientific">Allacma fusca</name>
    <dbReference type="NCBI Taxonomy" id="39272"/>
    <lineage>
        <taxon>Eukaryota</taxon>
        <taxon>Metazoa</taxon>
        <taxon>Ecdysozoa</taxon>
        <taxon>Arthropoda</taxon>
        <taxon>Hexapoda</taxon>
        <taxon>Collembola</taxon>
        <taxon>Symphypleona</taxon>
        <taxon>Sminthuridae</taxon>
        <taxon>Allacma</taxon>
    </lineage>
</organism>
<keyword evidence="4" id="KW-1185">Reference proteome</keyword>
<evidence type="ECO:0000256" key="1">
    <source>
        <dbReference type="SAM" id="SignalP"/>
    </source>
</evidence>
<dbReference type="AlphaFoldDB" id="A0A8J2J8K3"/>